<reference evidence="1" key="2">
    <citation type="submission" date="2020-06" db="EMBL/GenBank/DDBJ databases">
        <authorList>
            <person name="Sheffer M."/>
        </authorList>
    </citation>
    <scope>NUCLEOTIDE SEQUENCE</scope>
</reference>
<gene>
    <name evidence="1" type="ORF">HNY73_013703</name>
</gene>
<reference evidence="1" key="1">
    <citation type="journal article" date="2020" name="bioRxiv">
        <title>Chromosome-level reference genome of the European wasp spider Argiope bruennichi: a resource for studies on range expansion and evolutionary adaptation.</title>
        <authorList>
            <person name="Sheffer M.M."/>
            <person name="Hoppe A."/>
            <person name="Krehenwinkel H."/>
            <person name="Uhl G."/>
            <person name="Kuss A.W."/>
            <person name="Jensen L."/>
            <person name="Jensen C."/>
            <person name="Gillespie R.G."/>
            <person name="Hoff K.J."/>
            <person name="Prost S."/>
        </authorList>
    </citation>
    <scope>NUCLEOTIDE SEQUENCE</scope>
</reference>
<accession>A0A8T0EU80</accession>
<dbReference type="AlphaFoldDB" id="A0A8T0EU80"/>
<organism evidence="1 2">
    <name type="scientific">Argiope bruennichi</name>
    <name type="common">Wasp spider</name>
    <name type="synonym">Aranea bruennichi</name>
    <dbReference type="NCBI Taxonomy" id="94029"/>
    <lineage>
        <taxon>Eukaryota</taxon>
        <taxon>Metazoa</taxon>
        <taxon>Ecdysozoa</taxon>
        <taxon>Arthropoda</taxon>
        <taxon>Chelicerata</taxon>
        <taxon>Arachnida</taxon>
        <taxon>Araneae</taxon>
        <taxon>Araneomorphae</taxon>
        <taxon>Entelegynae</taxon>
        <taxon>Araneoidea</taxon>
        <taxon>Araneidae</taxon>
        <taxon>Argiope</taxon>
    </lineage>
</organism>
<dbReference type="EMBL" id="JABXBU010001989">
    <property type="protein sequence ID" value="KAF8779761.1"/>
    <property type="molecule type" value="Genomic_DNA"/>
</dbReference>
<proteinExistence type="predicted"/>
<keyword evidence="2" id="KW-1185">Reference proteome</keyword>
<evidence type="ECO:0000313" key="2">
    <source>
        <dbReference type="Proteomes" id="UP000807504"/>
    </source>
</evidence>
<evidence type="ECO:0000313" key="1">
    <source>
        <dbReference type="EMBL" id="KAF8779761.1"/>
    </source>
</evidence>
<comment type="caution">
    <text evidence="1">The sequence shown here is derived from an EMBL/GenBank/DDBJ whole genome shotgun (WGS) entry which is preliminary data.</text>
</comment>
<sequence length="143" mass="15851">MSICYTTRICTGCCSRRISRPAPSTIRTADPPTHRRLLSPTYKFSGGGGYGLDSEDRPFPWALLRQVSCYTLLGADSRRPWPRPAVCSTTLAWGLMSVSHRTAVTRTLVHPQRQVCLPKVAHWATLIHTSGLPVMNKADFSPI</sequence>
<protein>
    <submittedName>
        <fullName evidence="1">Uncharacterized protein</fullName>
    </submittedName>
</protein>
<dbReference type="Proteomes" id="UP000807504">
    <property type="component" value="Unassembled WGS sequence"/>
</dbReference>
<name>A0A8T0EU80_ARGBR</name>